<dbReference type="Gene3D" id="2.20.230.10">
    <property type="entry name" value="Resuscitation-promoting factor rpfb"/>
    <property type="match status" value="1"/>
</dbReference>
<comment type="similarity">
    <text evidence="1">Belongs to the transglycosylase family. Rpf subfamily.</text>
</comment>
<keyword evidence="2" id="KW-0732">Signal</keyword>
<evidence type="ECO:0000256" key="4">
    <source>
        <dbReference type="SAM" id="MobiDB-lite"/>
    </source>
</evidence>
<dbReference type="RefSeq" id="WP_279538266.1">
    <property type="nucleotide sequence ID" value="NZ_SNXZ01000001.1"/>
</dbReference>
<dbReference type="InterPro" id="IPR011098">
    <property type="entry name" value="G5_dom"/>
</dbReference>
<keyword evidence="8" id="KW-1185">Reference proteome</keyword>
<dbReference type="InterPro" id="IPR007137">
    <property type="entry name" value="DUF348"/>
</dbReference>
<dbReference type="GO" id="GO:0016787">
    <property type="term" value="F:hydrolase activity"/>
    <property type="evidence" value="ECO:0007669"/>
    <property type="project" value="UniProtKB-KW"/>
</dbReference>
<evidence type="ECO:0000313" key="7">
    <source>
        <dbReference type="EMBL" id="TDQ04297.1"/>
    </source>
</evidence>
<dbReference type="InterPro" id="IPR023346">
    <property type="entry name" value="Lysozyme-like_dom_sf"/>
</dbReference>
<dbReference type="SMART" id="SM01208">
    <property type="entry name" value="G5"/>
    <property type="match status" value="1"/>
</dbReference>
<evidence type="ECO:0000259" key="6">
    <source>
        <dbReference type="PROSITE" id="PS51109"/>
    </source>
</evidence>
<dbReference type="AlphaFoldDB" id="A0A4R6SK61"/>
<dbReference type="InterPro" id="IPR010618">
    <property type="entry name" value="RPF"/>
</dbReference>
<feature type="transmembrane region" description="Helical" evidence="5">
    <location>
        <begin position="132"/>
        <end position="150"/>
    </location>
</feature>
<evidence type="ECO:0000256" key="3">
    <source>
        <dbReference type="ARBA" id="ARBA00022801"/>
    </source>
</evidence>
<keyword evidence="3" id="KW-0378">Hydrolase</keyword>
<evidence type="ECO:0000256" key="5">
    <source>
        <dbReference type="SAM" id="Phobius"/>
    </source>
</evidence>
<name>A0A4R6SK61_LABRH</name>
<feature type="region of interest" description="Disordered" evidence="4">
    <location>
        <begin position="334"/>
        <end position="358"/>
    </location>
</feature>
<keyword evidence="5" id="KW-1133">Transmembrane helix</keyword>
<evidence type="ECO:0000256" key="1">
    <source>
        <dbReference type="ARBA" id="ARBA00010830"/>
    </source>
</evidence>
<accession>A0A4R6SK61</accession>
<dbReference type="Pfam" id="PF07501">
    <property type="entry name" value="G5"/>
    <property type="match status" value="1"/>
</dbReference>
<feature type="region of interest" description="Disordered" evidence="4">
    <location>
        <begin position="1"/>
        <end position="26"/>
    </location>
</feature>
<protein>
    <submittedName>
        <fullName evidence="7">Uncharacterized protein YabE (DUF348 family)</fullName>
    </submittedName>
</protein>
<proteinExistence type="inferred from homology"/>
<organism evidence="7 8">
    <name type="scientific">Labedaea rhizosphaerae</name>
    <dbReference type="NCBI Taxonomy" id="598644"/>
    <lineage>
        <taxon>Bacteria</taxon>
        <taxon>Bacillati</taxon>
        <taxon>Actinomycetota</taxon>
        <taxon>Actinomycetes</taxon>
        <taxon>Pseudonocardiales</taxon>
        <taxon>Pseudonocardiaceae</taxon>
        <taxon>Labedaea</taxon>
    </lineage>
</organism>
<evidence type="ECO:0000256" key="2">
    <source>
        <dbReference type="ARBA" id="ARBA00022729"/>
    </source>
</evidence>
<dbReference type="Gene3D" id="1.10.530.10">
    <property type="match status" value="1"/>
</dbReference>
<feature type="compositionally biased region" description="Basic and acidic residues" evidence="4">
    <location>
        <begin position="339"/>
        <end position="354"/>
    </location>
</feature>
<evidence type="ECO:0000313" key="8">
    <source>
        <dbReference type="Proteomes" id="UP000295444"/>
    </source>
</evidence>
<dbReference type="CDD" id="cd13925">
    <property type="entry name" value="RPF"/>
    <property type="match status" value="1"/>
</dbReference>
<sequence>MTGSGKQSGHSGFSGDTDWFTPVGGAPTATATLDEPVWRSQFPDYYADELSFSHEDVLEALGPQAEELMAQANVDVDELIRLVNAETTVMPALILPDDLSVDRSMGEEDTEEQRAGVITALRSWKRTFLKSAVAAVLVTLIGGGAAAIAMNKSVEVEVDGQTHDVHTYAGTVGEVLQAEGISVNVHDSLSPSPNAQIGDGGKIVLERGRLLHLTVDGEQRDSWVRADTVGEALAQVHAPLDGSWVSHAAGDEVPLQGLAVEVKTLKTVTVFDGGNMPKQIKTTAVTVGEFMGLQHMTLGKDDSVKGGMGLKLKNGAEVHISRTGVTVVNRTEKVQQPVQKKEDPNMDAGQEKVLDPGAPGERIATYRITVKNGKEVAKVEIGSKITKKPKPKIVKVGTKQPDIGDGAVWDRIAQCESGGNWHINTGNGFYGGLQFDQSTWESNGGTAYAPRADLASREQQIAIAEKVAAGRGFSPWPVCGARA</sequence>
<reference evidence="7 8" key="1">
    <citation type="submission" date="2019-03" db="EMBL/GenBank/DDBJ databases">
        <title>Genomic Encyclopedia of Type Strains, Phase IV (KMG-IV): sequencing the most valuable type-strain genomes for metagenomic binning, comparative biology and taxonomic classification.</title>
        <authorList>
            <person name="Goeker M."/>
        </authorList>
    </citation>
    <scope>NUCLEOTIDE SEQUENCE [LARGE SCALE GENOMIC DNA]</scope>
    <source>
        <strain evidence="7 8">DSM 45361</strain>
    </source>
</reference>
<dbReference type="Proteomes" id="UP000295444">
    <property type="component" value="Unassembled WGS sequence"/>
</dbReference>
<comment type="caution">
    <text evidence="7">The sequence shown here is derived from an EMBL/GenBank/DDBJ whole genome shotgun (WGS) entry which is preliminary data.</text>
</comment>
<dbReference type="EMBL" id="SNXZ01000001">
    <property type="protein sequence ID" value="TDQ04297.1"/>
    <property type="molecule type" value="Genomic_DNA"/>
</dbReference>
<dbReference type="SUPFAM" id="SSF53955">
    <property type="entry name" value="Lysozyme-like"/>
    <property type="match status" value="1"/>
</dbReference>
<feature type="compositionally biased region" description="Polar residues" evidence="4">
    <location>
        <begin position="1"/>
        <end position="11"/>
    </location>
</feature>
<gene>
    <name evidence="7" type="ORF">EV186_101241</name>
</gene>
<dbReference type="Pfam" id="PF03990">
    <property type="entry name" value="DUF348"/>
    <property type="match status" value="3"/>
</dbReference>
<dbReference type="PROSITE" id="PS51109">
    <property type="entry name" value="G5"/>
    <property type="match status" value="1"/>
</dbReference>
<feature type="domain" description="G5" evidence="6">
    <location>
        <begin position="320"/>
        <end position="400"/>
    </location>
</feature>
<keyword evidence="5" id="KW-0812">Transmembrane</keyword>
<keyword evidence="5" id="KW-0472">Membrane</keyword>
<dbReference type="Pfam" id="PF06737">
    <property type="entry name" value="Transglycosylas"/>
    <property type="match status" value="1"/>
</dbReference>